<proteinExistence type="predicted"/>
<dbReference type="Proteomes" id="UP000194968">
    <property type="component" value="Unassembled WGS sequence"/>
</dbReference>
<sequence>MKCPHCKAKTIIRTSQELSELTRKQYRQCTNVYCCHSFTVLQSVSETIVPSACPDPTVKIPISPKKTTTNYIQDKA</sequence>
<dbReference type="Pfam" id="PF04606">
    <property type="entry name" value="Ogr_Delta"/>
    <property type="match status" value="1"/>
</dbReference>
<comment type="caution">
    <text evidence="2">The sequence shown here is derived from an EMBL/GenBank/DDBJ whole genome shotgun (WGS) entry which is preliminary data.</text>
</comment>
<evidence type="ECO:0000313" key="3">
    <source>
        <dbReference type="Proteomes" id="UP000194968"/>
    </source>
</evidence>
<gene>
    <name evidence="2" type="ORF">B6D06_02140</name>
</gene>
<organism evidence="2 3">
    <name type="scientific">Gilliamella apis</name>
    <dbReference type="NCBI Taxonomy" id="1970738"/>
    <lineage>
        <taxon>Bacteria</taxon>
        <taxon>Pseudomonadati</taxon>
        <taxon>Pseudomonadota</taxon>
        <taxon>Gammaproteobacteria</taxon>
        <taxon>Orbales</taxon>
        <taxon>Orbaceae</taxon>
        <taxon>Gilliamella</taxon>
    </lineage>
</organism>
<accession>A0A242NX66</accession>
<dbReference type="OrthoDB" id="7362772at2"/>
<dbReference type="AlphaFoldDB" id="A0A242NX66"/>
<dbReference type="InterPro" id="IPR007684">
    <property type="entry name" value="Znf_Ogr/Delta"/>
</dbReference>
<dbReference type="RefSeq" id="WP_086320057.1">
    <property type="nucleotide sequence ID" value="NZ_NASD01000027.1"/>
</dbReference>
<feature type="domain" description="Zinc finger Ogr/Delta-type" evidence="1">
    <location>
        <begin position="2"/>
        <end position="48"/>
    </location>
</feature>
<dbReference type="EMBL" id="NASK01000074">
    <property type="protein sequence ID" value="OTQ52168.1"/>
    <property type="molecule type" value="Genomic_DNA"/>
</dbReference>
<protein>
    <recommendedName>
        <fullName evidence="1">Zinc finger Ogr/Delta-type domain-containing protein</fullName>
    </recommendedName>
</protein>
<reference evidence="2 3" key="1">
    <citation type="submission" date="2017-03" db="EMBL/GenBank/DDBJ databases">
        <title>Comparative genomics of honeybee gut symbionts reveal geographically distinct and subgroup specific antibiotic resistance.</title>
        <authorList>
            <person name="Ludvigsen J."/>
            <person name="Porcellato D."/>
            <person name="Labee-Lund T.M."/>
            <person name="Amdam G.V."/>
            <person name="Rudi K."/>
        </authorList>
    </citation>
    <scope>NUCLEOTIDE SEQUENCE [LARGE SCALE GENOMIC DNA]</scope>
    <source>
        <strain evidence="2 3">A-4-12</strain>
    </source>
</reference>
<evidence type="ECO:0000313" key="2">
    <source>
        <dbReference type="EMBL" id="OTQ52168.1"/>
    </source>
</evidence>
<name>A0A242NX66_9GAMM</name>
<evidence type="ECO:0000259" key="1">
    <source>
        <dbReference type="Pfam" id="PF04606"/>
    </source>
</evidence>